<dbReference type="Gene3D" id="2.40.10.350">
    <property type="entry name" value="Rod shape-determining protein MreC, domain 2"/>
    <property type="match status" value="1"/>
</dbReference>
<dbReference type="InterPro" id="IPR007221">
    <property type="entry name" value="MreC"/>
</dbReference>
<dbReference type="STRING" id="111780.Sta7437_0505"/>
<dbReference type="eggNOG" id="COG1792">
    <property type="taxonomic scope" value="Bacteria"/>
</dbReference>
<dbReference type="Gene3D" id="2.40.10.340">
    <property type="entry name" value="Rod shape-determining protein MreC, domain 1"/>
    <property type="match status" value="1"/>
</dbReference>
<dbReference type="KEGG" id="scs:Sta7437_0505"/>
<gene>
    <name evidence="6" type="ordered locus">Sta7437_0505</name>
</gene>
<comment type="similarity">
    <text evidence="1">Belongs to the MreC family.</text>
</comment>
<dbReference type="EMBL" id="CP003653">
    <property type="protein sequence ID" value="AFZ34112.1"/>
    <property type="molecule type" value="Genomic_DNA"/>
</dbReference>
<keyword evidence="7" id="KW-1185">Reference proteome</keyword>
<evidence type="ECO:0000256" key="1">
    <source>
        <dbReference type="ARBA" id="ARBA00009369"/>
    </source>
</evidence>
<evidence type="ECO:0000259" key="5">
    <source>
        <dbReference type="Pfam" id="PF04085"/>
    </source>
</evidence>
<dbReference type="InterPro" id="IPR042175">
    <property type="entry name" value="Cell/Rod_MreC_2"/>
</dbReference>
<evidence type="ECO:0000313" key="6">
    <source>
        <dbReference type="EMBL" id="AFZ34112.1"/>
    </source>
</evidence>
<evidence type="ECO:0000256" key="2">
    <source>
        <dbReference type="ARBA" id="ARBA00013855"/>
    </source>
</evidence>
<dbReference type="GO" id="GO:0008360">
    <property type="term" value="P:regulation of cell shape"/>
    <property type="evidence" value="ECO:0007669"/>
    <property type="project" value="UniProtKB-KW"/>
</dbReference>
<dbReference type="OrthoDB" id="9792313at2"/>
<proteinExistence type="inferred from homology"/>
<dbReference type="Proteomes" id="UP000010473">
    <property type="component" value="Chromosome"/>
</dbReference>
<dbReference type="Pfam" id="PF04085">
    <property type="entry name" value="MreC"/>
    <property type="match status" value="1"/>
</dbReference>
<dbReference type="AlphaFoldDB" id="K9XR35"/>
<evidence type="ECO:0000313" key="7">
    <source>
        <dbReference type="Proteomes" id="UP000010473"/>
    </source>
</evidence>
<dbReference type="PANTHER" id="PTHR34138:SF1">
    <property type="entry name" value="CELL SHAPE-DETERMINING PROTEIN MREC"/>
    <property type="match status" value="1"/>
</dbReference>
<protein>
    <recommendedName>
        <fullName evidence="2">Cell shape-determining protein MreC</fullName>
    </recommendedName>
    <alternativeName>
        <fullName evidence="4">Cell shape protein MreC</fullName>
    </alternativeName>
</protein>
<dbReference type="NCBIfam" id="NF010527">
    <property type="entry name" value="PRK13922.6-2"/>
    <property type="match status" value="1"/>
</dbReference>
<accession>K9XR35</accession>
<dbReference type="NCBIfam" id="TIGR00219">
    <property type="entry name" value="mreC"/>
    <property type="match status" value="1"/>
</dbReference>
<sequence>MHRWWDRYGFQATVTVAVISIAWLLRQSQTAVLTEAYYFLVSPFQSKQQLILEDRLSNARILELEQQVIELEQENRQFKQLINSDTTKKSSQIIAPIIGRSIQGWWNQVTLGKGSKDGIQPGFIVSGIGGVVGRVIQVTPHTSRVALISDPDSRIGAIVSRNRQLGFIQGKDSQTLVMRFFTKVTDLKPGDAIATSNLSNLYPPGLPIGKVKSVNFDTSSVPEAEVELTAPIDVLEWVVVDPFKPKINLSP</sequence>
<dbReference type="PANTHER" id="PTHR34138">
    <property type="entry name" value="CELL SHAPE-DETERMINING PROTEIN MREC"/>
    <property type="match status" value="1"/>
</dbReference>
<dbReference type="InterPro" id="IPR042177">
    <property type="entry name" value="Cell/Rod_1"/>
</dbReference>
<name>K9XR35_STAC7</name>
<dbReference type="RefSeq" id="WP_015191785.1">
    <property type="nucleotide sequence ID" value="NC_019748.1"/>
</dbReference>
<dbReference type="InterPro" id="IPR055342">
    <property type="entry name" value="MreC_beta-barrel_core"/>
</dbReference>
<evidence type="ECO:0000256" key="4">
    <source>
        <dbReference type="ARBA" id="ARBA00032089"/>
    </source>
</evidence>
<dbReference type="HOGENOM" id="CLU_042663_4_0_3"/>
<reference evidence="7" key="1">
    <citation type="journal article" date="2013" name="Proc. Natl. Acad. Sci. U.S.A.">
        <title>Improving the coverage of the cyanobacterial phylum using diversity-driven genome sequencing.</title>
        <authorList>
            <person name="Shih P.M."/>
            <person name="Wu D."/>
            <person name="Latifi A."/>
            <person name="Axen S.D."/>
            <person name="Fewer D.P."/>
            <person name="Talla E."/>
            <person name="Calteau A."/>
            <person name="Cai F."/>
            <person name="Tandeau de Marsac N."/>
            <person name="Rippka R."/>
            <person name="Herdman M."/>
            <person name="Sivonen K."/>
            <person name="Coursin T."/>
            <person name="Laurent T."/>
            <person name="Goodwin L."/>
            <person name="Nolan M."/>
            <person name="Davenport K.W."/>
            <person name="Han C.S."/>
            <person name="Rubin E.M."/>
            <person name="Eisen J.A."/>
            <person name="Woyke T."/>
            <person name="Gugger M."/>
            <person name="Kerfeld C.A."/>
        </authorList>
    </citation>
    <scope>NUCLEOTIDE SEQUENCE [LARGE SCALE GENOMIC DNA]</scope>
    <source>
        <strain evidence="7">ATCC 29371 / PCC 7437</strain>
    </source>
</reference>
<feature type="domain" description="Rod shape-determining protein MreC beta-barrel core" evidence="5">
    <location>
        <begin position="97"/>
        <end position="240"/>
    </location>
</feature>
<dbReference type="GO" id="GO:0005886">
    <property type="term" value="C:plasma membrane"/>
    <property type="evidence" value="ECO:0007669"/>
    <property type="project" value="TreeGrafter"/>
</dbReference>
<keyword evidence="3" id="KW-0133">Cell shape</keyword>
<evidence type="ECO:0000256" key="3">
    <source>
        <dbReference type="ARBA" id="ARBA00022960"/>
    </source>
</evidence>
<organism evidence="6 7">
    <name type="scientific">Stanieria cyanosphaera (strain ATCC 29371 / PCC 7437)</name>
    <dbReference type="NCBI Taxonomy" id="111780"/>
    <lineage>
        <taxon>Bacteria</taxon>
        <taxon>Bacillati</taxon>
        <taxon>Cyanobacteriota</taxon>
        <taxon>Cyanophyceae</taxon>
        <taxon>Pleurocapsales</taxon>
        <taxon>Dermocarpellaceae</taxon>
        <taxon>Stanieria</taxon>
    </lineage>
</organism>